<evidence type="ECO:0000259" key="17">
    <source>
        <dbReference type="PROSITE" id="PS51068"/>
    </source>
</evidence>
<keyword evidence="13 15" id="KW-0326">Glycosidase</keyword>
<dbReference type="SUPFAM" id="SSF46946">
    <property type="entry name" value="S13-like H2TH domain"/>
    <property type="match status" value="1"/>
</dbReference>
<reference evidence="18 19" key="1">
    <citation type="journal article" date="2009" name="Stand. Genomic Sci.">
        <title>Complete genome sequence of Desulfotomaculum acetoxidans type strain (5575).</title>
        <authorList>
            <person name="Spring S."/>
            <person name="Lapidus A."/>
            <person name="Schroder M."/>
            <person name="Gleim D."/>
            <person name="Sims D."/>
            <person name="Meincke L."/>
            <person name="Glavina Del Rio T."/>
            <person name="Tice H."/>
            <person name="Copeland A."/>
            <person name="Cheng J.F."/>
            <person name="Lucas S."/>
            <person name="Chen F."/>
            <person name="Nolan M."/>
            <person name="Bruce D."/>
            <person name="Goodwin L."/>
            <person name="Pitluck S."/>
            <person name="Ivanova N."/>
            <person name="Mavromatis K."/>
            <person name="Mikhailova N."/>
            <person name="Pati A."/>
            <person name="Chen A."/>
            <person name="Palaniappan K."/>
            <person name="Land M."/>
            <person name="Hauser L."/>
            <person name="Chang Y.J."/>
            <person name="Jeffries C.D."/>
            <person name="Chain P."/>
            <person name="Saunders E."/>
            <person name="Brettin T."/>
            <person name="Detter J.C."/>
            <person name="Goker M."/>
            <person name="Bristow J."/>
            <person name="Eisen J.A."/>
            <person name="Markowitz V."/>
            <person name="Hugenholtz P."/>
            <person name="Kyrpides N.C."/>
            <person name="Klenk H.P."/>
            <person name="Han C."/>
        </authorList>
    </citation>
    <scope>NUCLEOTIDE SEQUENCE [LARGE SCALE GENOMIC DNA]</scope>
    <source>
        <strain evidence="19">ATCC 49208 / DSM 771 / VKM B-1644</strain>
    </source>
</reference>
<dbReference type="GO" id="GO:0003690">
    <property type="term" value="F:double-stranded DNA binding"/>
    <property type="evidence" value="ECO:0007669"/>
    <property type="project" value="UniProtKB-ARBA"/>
</dbReference>
<dbReference type="Gene3D" id="3.20.190.10">
    <property type="entry name" value="MutM-like, N-terminal"/>
    <property type="match status" value="1"/>
</dbReference>
<dbReference type="GO" id="GO:0008270">
    <property type="term" value="F:zinc ion binding"/>
    <property type="evidence" value="ECO:0007669"/>
    <property type="project" value="UniProtKB-UniRule"/>
</dbReference>
<name>C8W0H2_DESAS</name>
<evidence type="ECO:0000256" key="5">
    <source>
        <dbReference type="ARBA" id="ARBA00022763"/>
    </source>
</evidence>
<keyword evidence="7 15" id="KW-0378">Hydrolase</keyword>
<evidence type="ECO:0000313" key="19">
    <source>
        <dbReference type="Proteomes" id="UP000002217"/>
    </source>
</evidence>
<dbReference type="PROSITE" id="PS01242">
    <property type="entry name" value="ZF_FPG_1"/>
    <property type="match status" value="1"/>
</dbReference>
<keyword evidence="8 15" id="KW-0862">Zinc</keyword>
<comment type="function">
    <text evidence="15">Involved in base excision repair of DNA damaged by oxidation or by mutagenic agents. Acts as DNA glycosylase that recognizes and removes damaged bases. Has a preference for oxidized purines, such as 7,8-dihydro-8-oxoguanine (8-oxoG). Has AP (apurinic/apyrimidinic) lyase activity and introduces nicks in the DNA strand. Cleaves the DNA backbone by beta-delta elimination to generate a single-strand break at the site of the removed base with both 3'- and 5'-phosphates.</text>
</comment>
<dbReference type="SUPFAM" id="SSF81624">
    <property type="entry name" value="N-terminal domain of MutM-like DNA repair proteins"/>
    <property type="match status" value="1"/>
</dbReference>
<evidence type="ECO:0000256" key="12">
    <source>
        <dbReference type="ARBA" id="ARBA00023268"/>
    </source>
</evidence>
<dbReference type="GO" id="GO:0006284">
    <property type="term" value="P:base-excision repair"/>
    <property type="evidence" value="ECO:0007669"/>
    <property type="project" value="InterPro"/>
</dbReference>
<evidence type="ECO:0000256" key="6">
    <source>
        <dbReference type="ARBA" id="ARBA00022771"/>
    </source>
</evidence>
<evidence type="ECO:0000313" key="18">
    <source>
        <dbReference type="EMBL" id="ACV63227.1"/>
    </source>
</evidence>
<dbReference type="FunFam" id="1.10.8.50:FF:000003">
    <property type="entry name" value="Formamidopyrimidine-DNA glycosylase"/>
    <property type="match status" value="1"/>
</dbReference>
<comment type="similarity">
    <text evidence="2 15">Belongs to the FPG family.</text>
</comment>
<dbReference type="SMART" id="SM01232">
    <property type="entry name" value="H2TH"/>
    <property type="match status" value="1"/>
</dbReference>
<dbReference type="InterPro" id="IPR020629">
    <property type="entry name" value="FPG_Glyclase"/>
</dbReference>
<comment type="catalytic activity">
    <reaction evidence="14 15">
        <text>2'-deoxyribonucleotide-(2'-deoxyribose 5'-phosphate)-2'-deoxyribonucleotide-DNA = a 3'-end 2'-deoxyribonucleotide-(2,3-dehydro-2,3-deoxyribose 5'-phosphate)-DNA + a 5'-end 5'-phospho-2'-deoxyribonucleoside-DNA + H(+)</text>
        <dbReference type="Rhea" id="RHEA:66592"/>
        <dbReference type="Rhea" id="RHEA-COMP:13180"/>
        <dbReference type="Rhea" id="RHEA-COMP:16897"/>
        <dbReference type="Rhea" id="RHEA-COMP:17067"/>
        <dbReference type="ChEBI" id="CHEBI:15378"/>
        <dbReference type="ChEBI" id="CHEBI:136412"/>
        <dbReference type="ChEBI" id="CHEBI:157695"/>
        <dbReference type="ChEBI" id="CHEBI:167181"/>
        <dbReference type="EC" id="4.2.99.18"/>
    </reaction>
</comment>
<dbReference type="eggNOG" id="COG0266">
    <property type="taxonomic scope" value="Bacteria"/>
</dbReference>
<dbReference type="PANTHER" id="PTHR22993">
    <property type="entry name" value="FORMAMIDOPYRIMIDINE-DNA GLYCOSYLASE"/>
    <property type="match status" value="1"/>
</dbReference>
<accession>C8W0H2</accession>
<keyword evidence="10 15" id="KW-0234">DNA repair</keyword>
<feature type="active site" description="Proton donor" evidence="15">
    <location>
        <position position="3"/>
    </location>
</feature>
<evidence type="ECO:0000256" key="2">
    <source>
        <dbReference type="ARBA" id="ARBA00009409"/>
    </source>
</evidence>
<dbReference type="EC" id="3.2.2.23" evidence="15"/>
<feature type="binding site" evidence="15">
    <location>
        <position position="93"/>
    </location>
    <ligand>
        <name>DNA</name>
        <dbReference type="ChEBI" id="CHEBI:16991"/>
    </ligand>
</feature>
<dbReference type="InterPro" id="IPR012319">
    <property type="entry name" value="FPG_cat"/>
</dbReference>
<dbReference type="AlphaFoldDB" id="C8W0H2"/>
<evidence type="ECO:0000256" key="9">
    <source>
        <dbReference type="ARBA" id="ARBA00023125"/>
    </source>
</evidence>
<feature type="active site" description="Schiff-base intermediate with DNA" evidence="15">
    <location>
        <position position="2"/>
    </location>
</feature>
<dbReference type="NCBIfam" id="TIGR00577">
    <property type="entry name" value="fpg"/>
    <property type="match status" value="1"/>
</dbReference>
<evidence type="ECO:0000256" key="10">
    <source>
        <dbReference type="ARBA" id="ARBA00023204"/>
    </source>
</evidence>
<keyword evidence="9 15" id="KW-0238">DNA-binding</keyword>
<proteinExistence type="inferred from homology"/>
<dbReference type="InterPro" id="IPR000214">
    <property type="entry name" value="Znf_DNA_glyclase/AP_lyase"/>
</dbReference>
<keyword evidence="6 15" id="KW-0863">Zinc-finger</keyword>
<keyword evidence="5 15" id="KW-0227">DNA damage</keyword>
<evidence type="ECO:0000256" key="15">
    <source>
        <dbReference type="HAMAP-Rule" id="MF_00103"/>
    </source>
</evidence>
<dbReference type="GO" id="GO:0140078">
    <property type="term" value="F:class I DNA-(apurinic or apyrimidinic site) endonuclease activity"/>
    <property type="evidence" value="ECO:0007669"/>
    <property type="project" value="UniProtKB-EC"/>
</dbReference>
<dbReference type="Pfam" id="PF01149">
    <property type="entry name" value="Fapy_DNA_glyco"/>
    <property type="match status" value="1"/>
</dbReference>
<dbReference type="HAMAP" id="MF_00103">
    <property type="entry name" value="Fapy_DNA_glycosyl"/>
    <property type="match status" value="1"/>
</dbReference>
<feature type="binding site" evidence="15">
    <location>
        <position position="112"/>
    </location>
    <ligand>
        <name>DNA</name>
        <dbReference type="ChEBI" id="CHEBI:16991"/>
    </ligand>
</feature>
<dbReference type="CDD" id="cd08966">
    <property type="entry name" value="EcFpg-like_N"/>
    <property type="match status" value="1"/>
</dbReference>
<dbReference type="OrthoDB" id="9800855at2"/>
<dbReference type="EMBL" id="CP001720">
    <property type="protein sequence ID" value="ACV63227.1"/>
    <property type="molecule type" value="Genomic_DNA"/>
</dbReference>
<dbReference type="InterPro" id="IPR035937">
    <property type="entry name" value="FPG_N"/>
</dbReference>
<dbReference type="SMART" id="SM00898">
    <property type="entry name" value="Fapy_DNA_glyco"/>
    <property type="match status" value="1"/>
</dbReference>
<dbReference type="SUPFAM" id="SSF57716">
    <property type="entry name" value="Glucocorticoid receptor-like (DNA-binding domain)"/>
    <property type="match status" value="1"/>
</dbReference>
<evidence type="ECO:0000259" key="16">
    <source>
        <dbReference type="PROSITE" id="PS51066"/>
    </source>
</evidence>
<feature type="binding site" evidence="15">
    <location>
        <position position="155"/>
    </location>
    <ligand>
        <name>DNA</name>
        <dbReference type="ChEBI" id="CHEBI:16991"/>
    </ligand>
</feature>
<feature type="domain" description="FPG-type" evidence="16">
    <location>
        <begin position="240"/>
        <end position="274"/>
    </location>
</feature>
<keyword evidence="11 15" id="KW-0456">Lyase</keyword>
<dbReference type="KEGG" id="dae:Dtox_2416"/>
<dbReference type="GO" id="GO:0003684">
    <property type="term" value="F:damaged DNA binding"/>
    <property type="evidence" value="ECO:0007669"/>
    <property type="project" value="InterPro"/>
</dbReference>
<dbReference type="PROSITE" id="PS51066">
    <property type="entry name" value="ZF_FPG_2"/>
    <property type="match status" value="1"/>
</dbReference>
<organism evidence="18 19">
    <name type="scientific">Desulfofarcimen acetoxidans (strain ATCC 49208 / DSM 771 / KCTC 5769 / VKM B-1644 / 5575)</name>
    <name type="common">Desulfotomaculum acetoxidans</name>
    <dbReference type="NCBI Taxonomy" id="485916"/>
    <lineage>
        <taxon>Bacteria</taxon>
        <taxon>Bacillati</taxon>
        <taxon>Bacillota</taxon>
        <taxon>Clostridia</taxon>
        <taxon>Eubacteriales</taxon>
        <taxon>Peptococcaceae</taxon>
        <taxon>Desulfofarcimen</taxon>
    </lineage>
</organism>
<gene>
    <name evidence="15" type="primary">mutM</name>
    <name evidence="15" type="synonym">fpg</name>
    <name evidence="18" type="ordered locus">Dtox_2416</name>
</gene>
<dbReference type="RefSeq" id="WP_015757928.1">
    <property type="nucleotide sequence ID" value="NC_013216.1"/>
</dbReference>
<keyword evidence="19" id="KW-1185">Reference proteome</keyword>
<dbReference type="PANTHER" id="PTHR22993:SF9">
    <property type="entry name" value="FORMAMIDOPYRIMIDINE-DNA GLYCOSYLASE"/>
    <property type="match status" value="1"/>
</dbReference>
<feature type="domain" description="Formamidopyrimidine-DNA glycosylase catalytic" evidence="17">
    <location>
        <begin position="2"/>
        <end position="115"/>
    </location>
</feature>
<dbReference type="InterPro" id="IPR010979">
    <property type="entry name" value="Ribosomal_uS13-like_H2TH"/>
</dbReference>
<evidence type="ECO:0000256" key="1">
    <source>
        <dbReference type="ARBA" id="ARBA00001668"/>
    </source>
</evidence>
<dbReference type="EC" id="4.2.99.18" evidence="15"/>
<keyword evidence="12 15" id="KW-0511">Multifunctional enzyme</keyword>
<dbReference type="HOGENOM" id="CLU_038423_1_2_9"/>
<sequence length="275" mass="31649">MPELPEVETIKRTLEPKLTGQSFTEALIYLPTIIRIPGIEEFKKEIVGQKIKSISRRGKYLTINLSNNLALIFHLRMTGRLIYCHADEPIVKHTHLILKLDSGNELRFIDVRQFGRIWLVSVQKLNTVSGLKDLGPEPFDKKFTREFLKKELRRRRTRIKPLLLDQTFIAGLGNIYADEALHRARIHPEKLACNLTARETSKLFITIREVLEEGINNRGTTFRDYVDGNGQAGSNQELLQIYNREGQPCLKCKTTIVRIKISGRSSYFCPSCQKE</sequence>
<protein>
    <recommendedName>
        <fullName evidence="15">Formamidopyrimidine-DNA glycosylase</fullName>
        <shortName evidence="15">Fapy-DNA glycosylase</shortName>
        <ecNumber evidence="15">3.2.2.23</ecNumber>
    </recommendedName>
    <alternativeName>
        <fullName evidence="15">DNA-(apurinic or apyrimidinic site) lyase MutM</fullName>
        <shortName evidence="15">AP lyase MutM</shortName>
        <ecNumber evidence="15">4.2.99.18</ecNumber>
    </alternativeName>
</protein>
<evidence type="ECO:0000256" key="4">
    <source>
        <dbReference type="ARBA" id="ARBA00022723"/>
    </source>
</evidence>
<evidence type="ECO:0000256" key="3">
    <source>
        <dbReference type="ARBA" id="ARBA00011245"/>
    </source>
</evidence>
<dbReference type="Pfam" id="PF06827">
    <property type="entry name" value="zf-FPG_IleRS"/>
    <property type="match status" value="1"/>
</dbReference>
<dbReference type="STRING" id="485916.Dtox_2416"/>
<dbReference type="Proteomes" id="UP000002217">
    <property type="component" value="Chromosome"/>
</dbReference>
<feature type="active site" description="Proton donor; for delta-elimination activity" evidence="15">
    <location>
        <position position="264"/>
    </location>
</feature>
<comment type="catalytic activity">
    <reaction evidence="1 15">
        <text>Hydrolysis of DNA containing ring-opened 7-methylguanine residues, releasing 2,6-diamino-4-hydroxy-5-(N-methyl)formamidopyrimidine.</text>
        <dbReference type="EC" id="3.2.2.23"/>
    </reaction>
</comment>
<evidence type="ECO:0000256" key="7">
    <source>
        <dbReference type="ARBA" id="ARBA00022801"/>
    </source>
</evidence>
<dbReference type="InterPro" id="IPR010663">
    <property type="entry name" value="Znf_FPG/IleRS"/>
</dbReference>
<evidence type="ECO:0000256" key="11">
    <source>
        <dbReference type="ARBA" id="ARBA00023239"/>
    </source>
</evidence>
<comment type="cofactor">
    <cofactor evidence="15">
        <name>Zn(2+)</name>
        <dbReference type="ChEBI" id="CHEBI:29105"/>
    </cofactor>
    <text evidence="15">Binds 1 zinc ion per subunit.</text>
</comment>
<dbReference type="InterPro" id="IPR015887">
    <property type="entry name" value="DNA_glyclase_Znf_dom_DNA_BS"/>
</dbReference>
<evidence type="ECO:0000256" key="8">
    <source>
        <dbReference type="ARBA" id="ARBA00022833"/>
    </source>
</evidence>
<dbReference type="Pfam" id="PF06831">
    <property type="entry name" value="H2TH"/>
    <property type="match status" value="1"/>
</dbReference>
<dbReference type="NCBIfam" id="NF002211">
    <property type="entry name" value="PRK01103.1"/>
    <property type="match status" value="1"/>
</dbReference>
<keyword evidence="4 15" id="KW-0479">Metal-binding</keyword>
<evidence type="ECO:0000256" key="14">
    <source>
        <dbReference type="ARBA" id="ARBA00044632"/>
    </source>
</evidence>
<dbReference type="Gene3D" id="1.10.8.50">
    <property type="match status" value="1"/>
</dbReference>
<dbReference type="GO" id="GO:0034039">
    <property type="term" value="F:8-oxo-7,8-dihydroguanine DNA N-glycosylase activity"/>
    <property type="evidence" value="ECO:0007669"/>
    <property type="project" value="TreeGrafter"/>
</dbReference>
<dbReference type="PROSITE" id="PS51068">
    <property type="entry name" value="FPG_CAT"/>
    <property type="match status" value="1"/>
</dbReference>
<comment type="subunit">
    <text evidence="3 15">Monomer.</text>
</comment>
<feature type="active site" description="Proton donor; for beta-elimination activity" evidence="15">
    <location>
        <position position="59"/>
    </location>
</feature>
<dbReference type="InterPro" id="IPR015886">
    <property type="entry name" value="H2TH_FPG"/>
</dbReference>
<evidence type="ECO:0000256" key="13">
    <source>
        <dbReference type="ARBA" id="ARBA00023295"/>
    </source>
</evidence>